<evidence type="ECO:0000313" key="3">
    <source>
        <dbReference type="EMBL" id="SCX37597.1"/>
    </source>
</evidence>
<gene>
    <name evidence="3" type="ORF">SAMN03159343_0146</name>
</gene>
<protein>
    <submittedName>
        <fullName evidence="3">Glycerophosphoryl diester phosphodiesterase</fullName>
    </submittedName>
</protein>
<sequence>MFRTRAASVGRVTTTRALLAVALAATVLTGCAADRATVLQPIATPVERWLAAEPSLIAHRGGSADWPEGTTFAYDQAAAWSPDLALEAPVWLTADGVWVVCHDATTGAEFDVDLDIATSTWAQLSQLRTVDGGQPLARLSDVLAAHPDRVWLVDDKPSADVPGLLDLLDAAGGPGRFVVKGFFSGRAWTEQARARGYTTWGYYYPTNMADFAATQSAWDIVALQWDAPAADWTTALATGRRVFGHVVRDDAQAQQALAAGATGLMVAGVTEVVPR</sequence>
<evidence type="ECO:0000313" key="4">
    <source>
        <dbReference type="Proteomes" id="UP000198981"/>
    </source>
</evidence>
<dbReference type="STRING" id="1960309.SAMN03159343_0146"/>
<dbReference type="AlphaFoldDB" id="A0A1G4X8Q6"/>
<organism evidence="3 4">
    <name type="scientific">Klenkia marina</name>
    <dbReference type="NCBI Taxonomy" id="1960309"/>
    <lineage>
        <taxon>Bacteria</taxon>
        <taxon>Bacillati</taxon>
        <taxon>Actinomycetota</taxon>
        <taxon>Actinomycetes</taxon>
        <taxon>Geodermatophilales</taxon>
        <taxon>Geodermatophilaceae</taxon>
        <taxon>Klenkia</taxon>
    </lineage>
</organism>
<dbReference type="EMBL" id="FMUH01000001">
    <property type="protein sequence ID" value="SCX37597.1"/>
    <property type="molecule type" value="Genomic_DNA"/>
</dbReference>
<dbReference type="InterPro" id="IPR030395">
    <property type="entry name" value="GP_PDE_dom"/>
</dbReference>
<dbReference type="GO" id="GO:0006629">
    <property type="term" value="P:lipid metabolic process"/>
    <property type="evidence" value="ECO:0007669"/>
    <property type="project" value="InterPro"/>
</dbReference>
<dbReference type="SUPFAM" id="SSF51695">
    <property type="entry name" value="PLC-like phosphodiesterases"/>
    <property type="match status" value="1"/>
</dbReference>
<name>A0A1G4X8Q6_9ACTN</name>
<dbReference type="PANTHER" id="PTHR46211">
    <property type="entry name" value="GLYCEROPHOSPHORYL DIESTER PHOSPHODIESTERASE"/>
    <property type="match status" value="1"/>
</dbReference>
<dbReference type="InterPro" id="IPR017946">
    <property type="entry name" value="PLC-like_Pdiesterase_TIM-brl"/>
</dbReference>
<dbReference type="PANTHER" id="PTHR46211:SF1">
    <property type="entry name" value="GLYCEROPHOSPHODIESTER PHOSPHODIESTERASE, CYTOPLASMIC"/>
    <property type="match status" value="1"/>
</dbReference>
<dbReference type="PROSITE" id="PS51704">
    <property type="entry name" value="GP_PDE"/>
    <property type="match status" value="1"/>
</dbReference>
<proteinExistence type="predicted"/>
<reference evidence="4" key="1">
    <citation type="submission" date="2016-10" db="EMBL/GenBank/DDBJ databases">
        <authorList>
            <person name="Varghese N."/>
            <person name="Submissions S."/>
        </authorList>
    </citation>
    <scope>NUCLEOTIDE SEQUENCE [LARGE SCALE GENOMIC DNA]</scope>
    <source>
        <strain evidence="4">DSM 45722</strain>
    </source>
</reference>
<dbReference type="Pfam" id="PF03009">
    <property type="entry name" value="GDPD"/>
    <property type="match status" value="1"/>
</dbReference>
<dbReference type="GO" id="GO:0008081">
    <property type="term" value="F:phosphoric diester hydrolase activity"/>
    <property type="evidence" value="ECO:0007669"/>
    <property type="project" value="InterPro"/>
</dbReference>
<dbReference type="PROSITE" id="PS51257">
    <property type="entry name" value="PROKAR_LIPOPROTEIN"/>
    <property type="match status" value="1"/>
</dbReference>
<keyword evidence="4" id="KW-1185">Reference proteome</keyword>
<accession>A0A1G4X8Q6</accession>
<feature type="signal peptide" evidence="1">
    <location>
        <begin position="1"/>
        <end position="32"/>
    </location>
</feature>
<feature type="chain" id="PRO_5039053802" evidence="1">
    <location>
        <begin position="33"/>
        <end position="275"/>
    </location>
</feature>
<feature type="domain" description="GP-PDE" evidence="2">
    <location>
        <begin position="54"/>
        <end position="275"/>
    </location>
</feature>
<keyword evidence="1" id="KW-0732">Signal</keyword>
<evidence type="ECO:0000256" key="1">
    <source>
        <dbReference type="SAM" id="SignalP"/>
    </source>
</evidence>
<dbReference type="Proteomes" id="UP000198981">
    <property type="component" value="Unassembled WGS sequence"/>
</dbReference>
<evidence type="ECO:0000259" key="2">
    <source>
        <dbReference type="PROSITE" id="PS51704"/>
    </source>
</evidence>
<dbReference type="Gene3D" id="3.20.20.190">
    <property type="entry name" value="Phosphatidylinositol (PI) phosphodiesterase"/>
    <property type="match status" value="1"/>
</dbReference>